<keyword evidence="6" id="KW-0315">Glutamine amidotransferase</keyword>
<gene>
    <name evidence="9" type="primary">asnB</name>
    <name evidence="9" type="ORF">Q0590_12300</name>
</gene>
<sequence length="618" mass="70133">MCGIHLIIDTTARLTQEPIRQMATSLDYRGPDAVHIEEIASAAHKVFVAQNRLRITDIRPTADQLFHSPCGRYVLAYNGEIYNYQQLKASLRRSYTFQTNTDTEVLLYLLLEEGEKCLSRLNGMFAFIWYDRQEEKVVLCRDRFGMKPLFYAQTDSYLIVSSEIKGILSSGLIKKKLNTSQIAYYLQYKFAQRPATFYENIYEITPGTYYTTSTGQPLTEAGTIHLEKNTLPISEQKIVYTLEETLVEAVKRHLPVEVPVGLFLSGGVDSTLLLALAKEAGIPHLPVFSIANNPADKAFGTKDYYYARQAARQYGAEYHELTIQNDILDDFETFVSYIDQPVGDGAAWLTFLLSKEAKAHVKVILSGAGADELFAGYNRHWAYYQYLKHYHKLVKVLPALKKTASIIPTGRQLPFRKPFRLLQKLAVQASVSPEQTFLNFTAHLSLGSHLPGKAPLVEMDNTAVEQYLQKALIYDQTNYLSADILTLTDRMTMQHSLEARLPYLDAEVVKLVKALPATFLVKNGKKWLLKDILTRIGGKAYVTRPKEGFGMPFGAWLRTTKGTPFIQLVKDKDNELYQTVSYELVERLLQAHLSGKMDYSSELWTVVLLAAWIKHHFS</sequence>
<dbReference type="PANTHER" id="PTHR43284:SF1">
    <property type="entry name" value="ASPARAGINE SYNTHETASE"/>
    <property type="match status" value="1"/>
</dbReference>
<dbReference type="InterPro" id="IPR001962">
    <property type="entry name" value="Asn_synthase"/>
</dbReference>
<proteinExistence type="inferred from homology"/>
<dbReference type="InterPro" id="IPR029055">
    <property type="entry name" value="Ntn_hydrolases_N"/>
</dbReference>
<evidence type="ECO:0000313" key="9">
    <source>
        <dbReference type="EMBL" id="MDO1447040.1"/>
    </source>
</evidence>
<dbReference type="InterPro" id="IPR014729">
    <property type="entry name" value="Rossmann-like_a/b/a_fold"/>
</dbReference>
<evidence type="ECO:0000256" key="5">
    <source>
        <dbReference type="ARBA" id="ARBA00022840"/>
    </source>
</evidence>
<comment type="catalytic activity">
    <reaction evidence="7">
        <text>L-aspartate + L-glutamine + ATP + H2O = L-asparagine + L-glutamate + AMP + diphosphate + H(+)</text>
        <dbReference type="Rhea" id="RHEA:12228"/>
        <dbReference type="ChEBI" id="CHEBI:15377"/>
        <dbReference type="ChEBI" id="CHEBI:15378"/>
        <dbReference type="ChEBI" id="CHEBI:29985"/>
        <dbReference type="ChEBI" id="CHEBI:29991"/>
        <dbReference type="ChEBI" id="CHEBI:30616"/>
        <dbReference type="ChEBI" id="CHEBI:33019"/>
        <dbReference type="ChEBI" id="CHEBI:58048"/>
        <dbReference type="ChEBI" id="CHEBI:58359"/>
        <dbReference type="ChEBI" id="CHEBI:456215"/>
        <dbReference type="EC" id="6.3.5.4"/>
    </reaction>
</comment>
<dbReference type="Gene3D" id="3.40.50.620">
    <property type="entry name" value="HUPs"/>
    <property type="match status" value="1"/>
</dbReference>
<dbReference type="EMBL" id="JAUKPO010000006">
    <property type="protein sequence ID" value="MDO1447040.1"/>
    <property type="molecule type" value="Genomic_DNA"/>
</dbReference>
<comment type="caution">
    <text evidence="9">The sequence shown here is derived from an EMBL/GenBank/DDBJ whole genome shotgun (WGS) entry which is preliminary data.</text>
</comment>
<evidence type="ECO:0000313" key="10">
    <source>
        <dbReference type="Proteomes" id="UP001168528"/>
    </source>
</evidence>
<dbReference type="PIRSF" id="PIRSF001589">
    <property type="entry name" value="Asn_synthetase_glu-h"/>
    <property type="match status" value="1"/>
</dbReference>
<keyword evidence="9" id="KW-0436">Ligase</keyword>
<reference evidence="9" key="1">
    <citation type="submission" date="2023-07" db="EMBL/GenBank/DDBJ databases">
        <title>The genome sequence of Rhodocytophaga aerolata KACC 12507.</title>
        <authorList>
            <person name="Zhang X."/>
        </authorList>
    </citation>
    <scope>NUCLEOTIDE SEQUENCE</scope>
    <source>
        <strain evidence="9">KACC 12507</strain>
    </source>
</reference>
<dbReference type="Pfam" id="PF00733">
    <property type="entry name" value="Asn_synthase"/>
    <property type="match status" value="1"/>
</dbReference>
<dbReference type="RefSeq" id="WP_302037844.1">
    <property type="nucleotide sequence ID" value="NZ_JAUKPO010000006.1"/>
</dbReference>
<accession>A0ABT8R8R9</accession>
<keyword evidence="4" id="KW-0547">Nucleotide-binding</keyword>
<dbReference type="CDD" id="cd01991">
    <property type="entry name" value="Asn_synthase_B_C"/>
    <property type="match status" value="1"/>
</dbReference>
<dbReference type="GO" id="GO:0004066">
    <property type="term" value="F:asparagine synthase (glutamine-hydrolyzing) activity"/>
    <property type="evidence" value="ECO:0007669"/>
    <property type="project" value="UniProtKB-EC"/>
</dbReference>
<dbReference type="InterPro" id="IPR051786">
    <property type="entry name" value="ASN_synthetase/amidase"/>
</dbReference>
<evidence type="ECO:0000256" key="2">
    <source>
        <dbReference type="ARBA" id="ARBA00005752"/>
    </source>
</evidence>
<dbReference type="SUPFAM" id="SSF52402">
    <property type="entry name" value="Adenine nucleotide alpha hydrolases-like"/>
    <property type="match status" value="1"/>
</dbReference>
<dbReference type="CDD" id="cd00712">
    <property type="entry name" value="AsnB"/>
    <property type="match status" value="1"/>
</dbReference>
<evidence type="ECO:0000259" key="8">
    <source>
        <dbReference type="PROSITE" id="PS51278"/>
    </source>
</evidence>
<evidence type="ECO:0000256" key="6">
    <source>
        <dbReference type="ARBA" id="ARBA00022962"/>
    </source>
</evidence>
<dbReference type="Gene3D" id="3.60.20.10">
    <property type="entry name" value="Glutamine Phosphoribosylpyrophosphate, subunit 1, domain 1"/>
    <property type="match status" value="1"/>
</dbReference>
<dbReference type="InterPro" id="IPR017932">
    <property type="entry name" value="GATase_2_dom"/>
</dbReference>
<dbReference type="PROSITE" id="PS51278">
    <property type="entry name" value="GATASE_TYPE_2"/>
    <property type="match status" value="1"/>
</dbReference>
<dbReference type="PANTHER" id="PTHR43284">
    <property type="entry name" value="ASPARAGINE SYNTHETASE (GLUTAMINE-HYDROLYZING)"/>
    <property type="match status" value="1"/>
</dbReference>
<dbReference type="EC" id="6.3.5.4" evidence="3"/>
<protein>
    <recommendedName>
        <fullName evidence="3">asparagine synthase (glutamine-hydrolyzing)</fullName>
        <ecNumber evidence="3">6.3.5.4</ecNumber>
    </recommendedName>
</protein>
<dbReference type="SUPFAM" id="SSF56235">
    <property type="entry name" value="N-terminal nucleophile aminohydrolases (Ntn hydrolases)"/>
    <property type="match status" value="1"/>
</dbReference>
<dbReference type="Pfam" id="PF13537">
    <property type="entry name" value="GATase_7"/>
    <property type="match status" value="1"/>
</dbReference>
<comment type="pathway">
    <text evidence="1">Amino-acid biosynthesis; L-asparagine biosynthesis; L-asparagine from L-aspartate (L-Gln route): step 1/1.</text>
</comment>
<feature type="domain" description="Glutamine amidotransferase type-2" evidence="8">
    <location>
        <begin position="2"/>
        <end position="215"/>
    </location>
</feature>
<evidence type="ECO:0000256" key="3">
    <source>
        <dbReference type="ARBA" id="ARBA00012737"/>
    </source>
</evidence>
<comment type="similarity">
    <text evidence="2">Belongs to the asparagine synthetase family.</text>
</comment>
<organism evidence="9 10">
    <name type="scientific">Rhodocytophaga aerolata</name>
    <dbReference type="NCBI Taxonomy" id="455078"/>
    <lineage>
        <taxon>Bacteria</taxon>
        <taxon>Pseudomonadati</taxon>
        <taxon>Bacteroidota</taxon>
        <taxon>Cytophagia</taxon>
        <taxon>Cytophagales</taxon>
        <taxon>Rhodocytophagaceae</taxon>
        <taxon>Rhodocytophaga</taxon>
    </lineage>
</organism>
<dbReference type="NCBIfam" id="TIGR01536">
    <property type="entry name" value="asn_synth_AEB"/>
    <property type="match status" value="1"/>
</dbReference>
<dbReference type="InterPro" id="IPR006426">
    <property type="entry name" value="Asn_synth_AEB"/>
</dbReference>
<keyword evidence="10" id="KW-1185">Reference proteome</keyword>
<name>A0ABT8R8R9_9BACT</name>
<keyword evidence="5" id="KW-0067">ATP-binding</keyword>
<dbReference type="Proteomes" id="UP001168528">
    <property type="component" value="Unassembled WGS sequence"/>
</dbReference>
<evidence type="ECO:0000256" key="7">
    <source>
        <dbReference type="ARBA" id="ARBA00048741"/>
    </source>
</evidence>
<evidence type="ECO:0000256" key="1">
    <source>
        <dbReference type="ARBA" id="ARBA00005187"/>
    </source>
</evidence>
<dbReference type="InterPro" id="IPR033738">
    <property type="entry name" value="AsnB_N"/>
</dbReference>
<evidence type="ECO:0000256" key="4">
    <source>
        <dbReference type="ARBA" id="ARBA00022741"/>
    </source>
</evidence>